<dbReference type="EMBL" id="JACGCM010001009">
    <property type="protein sequence ID" value="KAF6162957.1"/>
    <property type="molecule type" value="Genomic_DNA"/>
</dbReference>
<dbReference type="AlphaFoldDB" id="A0A7J7N745"/>
<evidence type="ECO:0000256" key="10">
    <source>
        <dbReference type="RuleBase" id="RU000589"/>
    </source>
</evidence>
<evidence type="ECO:0000313" key="12">
    <source>
        <dbReference type="EMBL" id="KAF6162957.1"/>
    </source>
</evidence>
<dbReference type="PROSITE" id="PS00503">
    <property type="entry name" value="PECTINESTERASE_2"/>
    <property type="match status" value="1"/>
</dbReference>
<organism evidence="12 13">
    <name type="scientific">Kingdonia uniflora</name>
    <dbReference type="NCBI Taxonomy" id="39325"/>
    <lineage>
        <taxon>Eukaryota</taxon>
        <taxon>Viridiplantae</taxon>
        <taxon>Streptophyta</taxon>
        <taxon>Embryophyta</taxon>
        <taxon>Tracheophyta</taxon>
        <taxon>Spermatophyta</taxon>
        <taxon>Magnoliopsida</taxon>
        <taxon>Ranunculales</taxon>
        <taxon>Circaeasteraceae</taxon>
        <taxon>Kingdonia</taxon>
    </lineage>
</organism>
<dbReference type="Gene3D" id="2.160.20.10">
    <property type="entry name" value="Single-stranded right-handed beta-helix, Pectin lyase-like"/>
    <property type="match status" value="1"/>
</dbReference>
<evidence type="ECO:0000256" key="4">
    <source>
        <dbReference type="ARBA" id="ARBA00007786"/>
    </source>
</evidence>
<evidence type="ECO:0000256" key="7">
    <source>
        <dbReference type="ARBA" id="ARBA00022801"/>
    </source>
</evidence>
<evidence type="ECO:0000256" key="1">
    <source>
        <dbReference type="ARBA" id="ARBA00004191"/>
    </source>
</evidence>
<dbReference type="EC" id="3.1.1.11" evidence="5 10"/>
<evidence type="ECO:0000313" key="13">
    <source>
        <dbReference type="Proteomes" id="UP000541444"/>
    </source>
</evidence>
<dbReference type="GO" id="GO:0030599">
    <property type="term" value="F:pectinesterase activity"/>
    <property type="evidence" value="ECO:0007669"/>
    <property type="project" value="UniProtKB-UniRule"/>
</dbReference>
<dbReference type="Gene3D" id="1.20.140.40">
    <property type="entry name" value="Invertase/pectin methylesterase inhibitor family protein"/>
    <property type="match status" value="1"/>
</dbReference>
<dbReference type="NCBIfam" id="TIGR01614">
    <property type="entry name" value="PME_inhib"/>
    <property type="match status" value="1"/>
</dbReference>
<accession>A0A7J7N745</accession>
<evidence type="ECO:0000256" key="3">
    <source>
        <dbReference type="ARBA" id="ARBA00006027"/>
    </source>
</evidence>
<protein>
    <recommendedName>
        <fullName evidence="5 10">Pectinesterase</fullName>
        <ecNumber evidence="5 10">3.1.1.11</ecNumber>
    </recommendedName>
</protein>
<keyword evidence="6" id="KW-0964">Secreted</keyword>
<comment type="similarity">
    <text evidence="3">In the N-terminal section; belongs to the PMEI family.</text>
</comment>
<dbReference type="InterPro" id="IPR035513">
    <property type="entry name" value="Invertase/methylesterase_inhib"/>
</dbReference>
<dbReference type="Pfam" id="PF01095">
    <property type="entry name" value="Pectinesterase"/>
    <property type="match status" value="1"/>
</dbReference>
<dbReference type="OrthoDB" id="2019149at2759"/>
<reference evidence="12 13" key="1">
    <citation type="journal article" date="2020" name="IScience">
        <title>Genome Sequencing of the Endangered Kingdonia uniflora (Circaeasteraceae, Ranunculales) Reveals Potential Mechanisms of Evolutionary Specialization.</title>
        <authorList>
            <person name="Sun Y."/>
            <person name="Deng T."/>
            <person name="Zhang A."/>
            <person name="Moore M.J."/>
            <person name="Landis J.B."/>
            <person name="Lin N."/>
            <person name="Zhang H."/>
            <person name="Zhang X."/>
            <person name="Huang J."/>
            <person name="Zhang X."/>
            <person name="Sun H."/>
            <person name="Wang H."/>
        </authorList>
    </citation>
    <scope>NUCLEOTIDE SEQUENCE [LARGE SCALE GENOMIC DNA]</scope>
    <source>
        <strain evidence="12">TB1705</strain>
        <tissue evidence="12">Leaf</tissue>
    </source>
</reference>
<dbReference type="SUPFAM" id="SSF101148">
    <property type="entry name" value="Plant invertase/pectin methylesterase inhibitor"/>
    <property type="match status" value="1"/>
</dbReference>
<dbReference type="GO" id="GO:0042545">
    <property type="term" value="P:cell wall modification"/>
    <property type="evidence" value="ECO:0007669"/>
    <property type="project" value="UniProtKB-UniRule"/>
</dbReference>
<evidence type="ECO:0000256" key="2">
    <source>
        <dbReference type="ARBA" id="ARBA00005184"/>
    </source>
</evidence>
<dbReference type="Proteomes" id="UP000541444">
    <property type="component" value="Unassembled WGS sequence"/>
</dbReference>
<keyword evidence="8 10" id="KW-0063">Aspartyl esterase</keyword>
<dbReference type="InterPro" id="IPR000070">
    <property type="entry name" value="Pectinesterase_cat"/>
</dbReference>
<proteinExistence type="inferred from homology"/>
<dbReference type="PANTHER" id="PTHR31707">
    <property type="entry name" value="PECTINESTERASE"/>
    <property type="match status" value="1"/>
</dbReference>
<keyword evidence="7 10" id="KW-0378">Hydrolase</keyword>
<comment type="pathway">
    <text evidence="2 10">Glycan metabolism; pectin degradation; 2-dehydro-3-deoxy-D-gluconate from pectin: step 1/5.</text>
</comment>
<evidence type="ECO:0000256" key="8">
    <source>
        <dbReference type="ARBA" id="ARBA00023085"/>
    </source>
</evidence>
<evidence type="ECO:0000256" key="9">
    <source>
        <dbReference type="PROSITE-ProRule" id="PRU10040"/>
    </source>
</evidence>
<keyword evidence="6" id="KW-0134">Cell wall</keyword>
<comment type="catalytic activity">
    <reaction evidence="10">
        <text>[(1-&gt;4)-alpha-D-galacturonosyl methyl ester](n) + n H2O = [(1-&gt;4)-alpha-D-galacturonosyl](n) + n methanol + n H(+)</text>
        <dbReference type="Rhea" id="RHEA:22380"/>
        <dbReference type="Rhea" id="RHEA-COMP:14570"/>
        <dbReference type="Rhea" id="RHEA-COMP:14573"/>
        <dbReference type="ChEBI" id="CHEBI:15377"/>
        <dbReference type="ChEBI" id="CHEBI:15378"/>
        <dbReference type="ChEBI" id="CHEBI:17790"/>
        <dbReference type="ChEBI" id="CHEBI:140522"/>
        <dbReference type="ChEBI" id="CHEBI:140523"/>
        <dbReference type="EC" id="3.1.1.11"/>
    </reaction>
</comment>
<dbReference type="GO" id="GO:0004857">
    <property type="term" value="F:enzyme inhibitor activity"/>
    <property type="evidence" value="ECO:0007669"/>
    <property type="project" value="InterPro"/>
</dbReference>
<name>A0A7J7N745_9MAGN</name>
<dbReference type="UniPathway" id="UPA00545">
    <property type="reaction ID" value="UER00823"/>
</dbReference>
<gene>
    <name evidence="12" type="ORF">GIB67_021106</name>
</gene>
<dbReference type="Pfam" id="PF04043">
    <property type="entry name" value="PMEI"/>
    <property type="match status" value="1"/>
</dbReference>
<evidence type="ECO:0000256" key="6">
    <source>
        <dbReference type="ARBA" id="ARBA00022512"/>
    </source>
</evidence>
<evidence type="ECO:0000259" key="11">
    <source>
        <dbReference type="SMART" id="SM00856"/>
    </source>
</evidence>
<dbReference type="SUPFAM" id="SSF51126">
    <property type="entry name" value="Pectin lyase-like"/>
    <property type="match status" value="1"/>
</dbReference>
<dbReference type="InterPro" id="IPR011050">
    <property type="entry name" value="Pectin_lyase_fold/virulence"/>
</dbReference>
<dbReference type="GO" id="GO:0045490">
    <property type="term" value="P:pectin catabolic process"/>
    <property type="evidence" value="ECO:0007669"/>
    <property type="project" value="UniProtKB-UniRule"/>
</dbReference>
<dbReference type="CDD" id="cd15798">
    <property type="entry name" value="PMEI-like_3"/>
    <property type="match status" value="1"/>
</dbReference>
<comment type="caution">
    <text evidence="12">The sequence shown here is derived from an EMBL/GenBank/DDBJ whole genome shotgun (WGS) entry which is preliminary data.</text>
</comment>
<feature type="domain" description="Pectinesterase inhibitor" evidence="11">
    <location>
        <begin position="13"/>
        <end position="164"/>
    </location>
</feature>
<dbReference type="SMART" id="SM00856">
    <property type="entry name" value="PMEI"/>
    <property type="match status" value="1"/>
</dbReference>
<comment type="subcellular location">
    <subcellularLocation>
        <location evidence="1">Secreted</location>
        <location evidence="1">Cell wall</location>
    </subcellularLocation>
</comment>
<keyword evidence="13" id="KW-1185">Reference proteome</keyword>
<dbReference type="InterPro" id="IPR012334">
    <property type="entry name" value="Pectin_lyas_fold"/>
</dbReference>
<dbReference type="InterPro" id="IPR006501">
    <property type="entry name" value="Pectinesterase_inhib_dom"/>
</dbReference>
<sequence>MVCPSTALTVNQSNAHSFPNICSHSHNPELCITALSQTMTDFGPVGQLDEDGLLLGFLNDSVSGIREMIEIANNVNGLTNDLKKKVALADCVGLMHLSLYRTMDTLMLLGNNSTTLSDHDVRTWLSAILTNHITCLDGLQGLARDEMELGLEDLINGARISLAILASKSPPSNDVTISPLYGKLPSWTTRRDRKLLHVLPNAATPYANVVVAKDGSGRYYTVKEAIANAPDNSMTSLYNTAVVGDRFIAQDLWIRNTAGPSKGQAVALRVGADQSVINRCRIDGYQDTLCTFNLRQFYRECQISGTVDFIFGDASVVFQNCKIIARKPLSGQGNMITAQGRADRNQNTGISFQNCDIIASSDLALVKGYVKTYLGRPWREYSRTVYMQSNIGDHIDPSGWSIWNGDYGLETLYYGEYSNRGLGAGVRMRVKWPGYHVITNPADAKPFTVANLIQGGTWLKSTGVPFDEGL</sequence>
<feature type="active site" evidence="9">
    <location>
        <position position="308"/>
    </location>
</feature>
<evidence type="ECO:0000256" key="5">
    <source>
        <dbReference type="ARBA" id="ARBA00013229"/>
    </source>
</evidence>
<dbReference type="FunFam" id="2.160.20.10:FF:000029">
    <property type="entry name" value="Pectinesterase 4"/>
    <property type="match status" value="1"/>
</dbReference>
<comment type="similarity">
    <text evidence="4">In the C-terminal section; belongs to the pectinesterase family.</text>
</comment>
<dbReference type="InterPro" id="IPR033131">
    <property type="entry name" value="Pectinesterase_Asp_AS"/>
</dbReference>